<dbReference type="EMBL" id="BTGU01011077">
    <property type="protein sequence ID" value="GMN74974.1"/>
    <property type="molecule type" value="Genomic_DNA"/>
</dbReference>
<proteinExistence type="predicted"/>
<sequence length="80" mass="9063">MDKARGNRPLEENVIIPASINLDESDAKDDKLTSVLRSSRRSMIPTKIERAPSPTMKHRTGVDLQRCRGLEPFQFLSLLD</sequence>
<evidence type="ECO:0000256" key="1">
    <source>
        <dbReference type="SAM" id="MobiDB-lite"/>
    </source>
</evidence>
<protein>
    <submittedName>
        <fullName evidence="2">Uncharacterized protein</fullName>
    </submittedName>
</protein>
<feature type="region of interest" description="Disordered" evidence="1">
    <location>
        <begin position="41"/>
        <end position="61"/>
    </location>
</feature>
<dbReference type="AlphaFoldDB" id="A0AA88JHK1"/>
<evidence type="ECO:0000313" key="3">
    <source>
        <dbReference type="Proteomes" id="UP001187192"/>
    </source>
</evidence>
<evidence type="ECO:0000313" key="2">
    <source>
        <dbReference type="EMBL" id="GMN74974.1"/>
    </source>
</evidence>
<gene>
    <name evidence="2" type="ORF">TIFTF001_052495</name>
</gene>
<accession>A0AA88JHK1</accession>
<name>A0AA88JHK1_FICCA</name>
<organism evidence="2 3">
    <name type="scientific">Ficus carica</name>
    <name type="common">Common fig</name>
    <dbReference type="NCBI Taxonomy" id="3494"/>
    <lineage>
        <taxon>Eukaryota</taxon>
        <taxon>Viridiplantae</taxon>
        <taxon>Streptophyta</taxon>
        <taxon>Embryophyta</taxon>
        <taxon>Tracheophyta</taxon>
        <taxon>Spermatophyta</taxon>
        <taxon>Magnoliopsida</taxon>
        <taxon>eudicotyledons</taxon>
        <taxon>Gunneridae</taxon>
        <taxon>Pentapetalae</taxon>
        <taxon>rosids</taxon>
        <taxon>fabids</taxon>
        <taxon>Rosales</taxon>
        <taxon>Moraceae</taxon>
        <taxon>Ficeae</taxon>
        <taxon>Ficus</taxon>
    </lineage>
</organism>
<comment type="caution">
    <text evidence="2">The sequence shown here is derived from an EMBL/GenBank/DDBJ whole genome shotgun (WGS) entry which is preliminary data.</text>
</comment>
<dbReference type="Proteomes" id="UP001187192">
    <property type="component" value="Unassembled WGS sequence"/>
</dbReference>
<keyword evidence="3" id="KW-1185">Reference proteome</keyword>
<reference evidence="2" key="1">
    <citation type="submission" date="2023-07" db="EMBL/GenBank/DDBJ databases">
        <title>draft genome sequence of fig (Ficus carica).</title>
        <authorList>
            <person name="Takahashi T."/>
            <person name="Nishimura K."/>
        </authorList>
    </citation>
    <scope>NUCLEOTIDE SEQUENCE</scope>
</reference>